<dbReference type="EMBL" id="JARRAF010000004">
    <property type="protein sequence ID" value="MDK2123401.1"/>
    <property type="molecule type" value="Genomic_DNA"/>
</dbReference>
<dbReference type="InterPro" id="IPR007812">
    <property type="entry name" value="T2SS_protein-GspL"/>
</dbReference>
<dbReference type="InterPro" id="IPR024230">
    <property type="entry name" value="GspL_cyto_dom"/>
</dbReference>
<evidence type="ECO:0000313" key="3">
    <source>
        <dbReference type="EMBL" id="MDK2123401.1"/>
    </source>
</evidence>
<evidence type="ECO:0000256" key="1">
    <source>
        <dbReference type="SAM" id="MobiDB-lite"/>
    </source>
</evidence>
<feature type="region of interest" description="Disordered" evidence="1">
    <location>
        <begin position="374"/>
        <end position="393"/>
    </location>
</feature>
<dbReference type="PIRSF" id="PIRSF015761">
    <property type="entry name" value="Protein_L"/>
    <property type="match status" value="1"/>
</dbReference>
<evidence type="ECO:0000313" key="4">
    <source>
        <dbReference type="Proteomes" id="UP001172778"/>
    </source>
</evidence>
<dbReference type="Pfam" id="PF05134">
    <property type="entry name" value="T2SSL"/>
    <property type="match status" value="1"/>
</dbReference>
<organism evidence="3 4">
    <name type="scientific">Parachitinimonas caeni</name>
    <dbReference type="NCBI Taxonomy" id="3031301"/>
    <lineage>
        <taxon>Bacteria</taxon>
        <taxon>Pseudomonadati</taxon>
        <taxon>Pseudomonadota</taxon>
        <taxon>Betaproteobacteria</taxon>
        <taxon>Neisseriales</taxon>
        <taxon>Chitinibacteraceae</taxon>
        <taxon>Parachitinimonas</taxon>
    </lineage>
</organism>
<evidence type="ECO:0000259" key="2">
    <source>
        <dbReference type="Pfam" id="PF05134"/>
    </source>
</evidence>
<name>A0ABT7DTQ2_9NEIS</name>
<comment type="caution">
    <text evidence="3">The sequence shown here is derived from an EMBL/GenBank/DDBJ whole genome shotgun (WGS) entry which is preliminary data.</text>
</comment>
<dbReference type="Proteomes" id="UP001172778">
    <property type="component" value="Unassembled WGS sequence"/>
</dbReference>
<protein>
    <submittedName>
        <fullName evidence="3">Type II secretion system protein GspL</fullName>
    </submittedName>
</protein>
<keyword evidence="4" id="KW-1185">Reference proteome</keyword>
<sequence length="393" mass="42183">MATLRLFLDEFGIPPNADTEVDWVRLDAPGHGRCALSAVPTAKRLELIVPTQLVLIAKVQLPPGGRRQARKLVPLAVEPLILDDPTQQHVAYELLDGDSARVAVMDAQLLTGTLNTLKALGMKPAAIYHGADLLPPGSSSCWQVAIGRSDMQVIAEEALVCDSMADGSPPLLLRAAVAQSRPESIQLFTSPQVQSIKGWEELLDCQIVAMDEDWMMRPLRPDAINLLQGKHAAGASLDIDWRPLKPALWLTAAFAGLAFAQTVSSWASFKSEEKALKREAETAFRTAFPNQPVVDVKLQLEALAKSRPANAQPTGAADAFSLMQAVAPHIAGHPEFKLARLEAKTDTLFLDLAGDAATNAGLAQSLKDAGLQVDDGKAPQTGHSRLIITSKTK</sequence>
<dbReference type="InterPro" id="IPR043129">
    <property type="entry name" value="ATPase_NBD"/>
</dbReference>
<dbReference type="NCBIfam" id="TIGR01709">
    <property type="entry name" value="typeII_sec_gspL"/>
    <property type="match status" value="1"/>
</dbReference>
<feature type="compositionally biased region" description="Polar residues" evidence="1">
    <location>
        <begin position="381"/>
        <end position="393"/>
    </location>
</feature>
<dbReference type="Gene3D" id="3.30.420.380">
    <property type="match status" value="1"/>
</dbReference>
<accession>A0ABT7DTQ2</accession>
<dbReference type="RefSeq" id="WP_284099692.1">
    <property type="nucleotide sequence ID" value="NZ_JARRAF010000004.1"/>
</dbReference>
<feature type="domain" description="GspL cytoplasmic actin-ATPase-like" evidence="2">
    <location>
        <begin position="36"/>
        <end position="231"/>
    </location>
</feature>
<dbReference type="SUPFAM" id="SSF53067">
    <property type="entry name" value="Actin-like ATPase domain"/>
    <property type="match status" value="1"/>
</dbReference>
<proteinExistence type="predicted"/>
<reference evidence="3" key="1">
    <citation type="submission" date="2023-03" db="EMBL/GenBank/DDBJ databases">
        <title>Chitinimonas shenzhenensis gen. nov., sp. nov., a novel member of family Burkholderiaceae isolated from activated sludge collected in Shen Zhen, China.</title>
        <authorList>
            <person name="Wang X."/>
        </authorList>
    </citation>
    <scope>NUCLEOTIDE SEQUENCE</scope>
    <source>
        <strain evidence="3">DQS-5</strain>
    </source>
</reference>
<gene>
    <name evidence="3" type="primary">gspL</name>
    <name evidence="3" type="ORF">PZA18_04965</name>
</gene>